<dbReference type="HOGENOM" id="CLU_750413_0_0_1"/>
<keyword evidence="8" id="KW-1185">Reference proteome</keyword>
<organism evidence="8">
    <name type="scientific">Spathaspora passalidarum (strain NRRL Y-27907 / 11-Y1)</name>
    <dbReference type="NCBI Taxonomy" id="619300"/>
    <lineage>
        <taxon>Eukaryota</taxon>
        <taxon>Fungi</taxon>
        <taxon>Dikarya</taxon>
        <taxon>Ascomycota</taxon>
        <taxon>Saccharomycotina</taxon>
        <taxon>Pichiomycetes</taxon>
        <taxon>Debaryomycetaceae</taxon>
        <taxon>Spathaspora</taxon>
    </lineage>
</organism>
<feature type="domain" description="C2H2-type" evidence="6">
    <location>
        <begin position="295"/>
        <end position="325"/>
    </location>
</feature>
<dbReference type="GO" id="GO:0005667">
    <property type="term" value="C:transcription regulator complex"/>
    <property type="evidence" value="ECO:0007669"/>
    <property type="project" value="TreeGrafter"/>
</dbReference>
<accession>G3AR18</accession>
<dbReference type="GO" id="GO:0008270">
    <property type="term" value="F:zinc ion binding"/>
    <property type="evidence" value="ECO:0007669"/>
    <property type="project" value="UniProtKB-KW"/>
</dbReference>
<dbReference type="PROSITE" id="PS50157">
    <property type="entry name" value="ZINC_FINGER_C2H2_2"/>
    <property type="match status" value="1"/>
</dbReference>
<dbReference type="InParanoid" id="G3AR18"/>
<keyword evidence="3 5" id="KW-0863">Zinc-finger</keyword>
<dbReference type="KEGG" id="spaa:SPAPADRAFT_67712"/>
<name>G3AR18_SPAPN</name>
<evidence type="ECO:0000313" key="8">
    <source>
        <dbReference type="Proteomes" id="UP000000709"/>
    </source>
</evidence>
<dbReference type="Proteomes" id="UP000000709">
    <property type="component" value="Unassembled WGS sequence"/>
</dbReference>
<dbReference type="AlphaFoldDB" id="G3AR18"/>
<sequence>MQFKMYSDSNYEFTFGSSSSLFKLGSCTSTSPPLPTIQIIPSDDSNGIDDEAIEFASSSLASILSLNCNTLESGLETEIGDSISYLNLEATTNPSVIETSLNEPKNSKLISDDAVPCLPCFDNSPLQLGTTIYSPTLEELKVEINSVLSECRNLLATVQTYHHGLNNDNTNVHTVEQVLYSQLEEVLRQAKYTLSLAPKELKSTIVNQIPELAAQFCGLDKETVSSPQLPQDIDARYTHTEILQHIPVHDFDGSIDIPPDHLAKDLDKCPRCTKFFSNSLDMKKHSISVHKHNIFKCDEKDCQKIFTRKSDKTRHVKEVHWKEKQHWCLGVSPDGQTYGCLKMFARKFQLKQHQGRKNAGNCALGLTYN</sequence>
<dbReference type="GeneID" id="18875178"/>
<evidence type="ECO:0000256" key="2">
    <source>
        <dbReference type="ARBA" id="ARBA00022737"/>
    </source>
</evidence>
<dbReference type="InterPro" id="IPR013087">
    <property type="entry name" value="Znf_C2H2_type"/>
</dbReference>
<proteinExistence type="predicted"/>
<dbReference type="GO" id="GO:0000981">
    <property type="term" value="F:DNA-binding transcription factor activity, RNA polymerase II-specific"/>
    <property type="evidence" value="ECO:0007669"/>
    <property type="project" value="TreeGrafter"/>
</dbReference>
<evidence type="ECO:0000256" key="3">
    <source>
        <dbReference type="ARBA" id="ARBA00022771"/>
    </source>
</evidence>
<dbReference type="PANTHER" id="PTHR14003">
    <property type="entry name" value="TRANSCRIPTIONAL REPRESSOR PROTEIN YY"/>
    <property type="match status" value="1"/>
</dbReference>
<dbReference type="GO" id="GO:0000978">
    <property type="term" value="F:RNA polymerase II cis-regulatory region sequence-specific DNA binding"/>
    <property type="evidence" value="ECO:0007669"/>
    <property type="project" value="TreeGrafter"/>
</dbReference>
<reference evidence="7 8" key="1">
    <citation type="journal article" date="2011" name="Proc. Natl. Acad. Sci. U.S.A.">
        <title>Comparative genomics of xylose-fermenting fungi for enhanced biofuel production.</title>
        <authorList>
            <person name="Wohlbach D.J."/>
            <person name="Kuo A."/>
            <person name="Sato T.K."/>
            <person name="Potts K.M."/>
            <person name="Salamov A.A."/>
            <person name="LaButti K.M."/>
            <person name="Sun H."/>
            <person name="Clum A."/>
            <person name="Pangilinan J.L."/>
            <person name="Lindquist E.A."/>
            <person name="Lucas S."/>
            <person name="Lapidus A."/>
            <person name="Jin M."/>
            <person name="Gunawan C."/>
            <person name="Balan V."/>
            <person name="Dale B.E."/>
            <person name="Jeffries T.W."/>
            <person name="Zinkel R."/>
            <person name="Barry K.W."/>
            <person name="Grigoriev I.V."/>
            <person name="Gasch A.P."/>
        </authorList>
    </citation>
    <scope>NUCLEOTIDE SEQUENCE [LARGE SCALE GENOMIC DNA]</scope>
    <source>
        <strain evidence="8">NRRL Y-27907 / 11-Y1</strain>
    </source>
</reference>
<dbReference type="SMART" id="SM00355">
    <property type="entry name" value="ZnF_C2H2"/>
    <property type="match status" value="2"/>
</dbReference>
<dbReference type="PANTHER" id="PTHR14003:SF19">
    <property type="entry name" value="YY2 TRANSCRIPTION FACTOR"/>
    <property type="match status" value="1"/>
</dbReference>
<dbReference type="PROSITE" id="PS00028">
    <property type="entry name" value="ZINC_FINGER_C2H2_1"/>
    <property type="match status" value="1"/>
</dbReference>
<evidence type="ECO:0000313" key="7">
    <source>
        <dbReference type="EMBL" id="EGW31679.1"/>
    </source>
</evidence>
<evidence type="ECO:0000256" key="4">
    <source>
        <dbReference type="ARBA" id="ARBA00022833"/>
    </source>
</evidence>
<dbReference type="SUPFAM" id="SSF57667">
    <property type="entry name" value="beta-beta-alpha zinc fingers"/>
    <property type="match status" value="1"/>
</dbReference>
<dbReference type="OrthoDB" id="6077919at2759"/>
<dbReference type="EMBL" id="GL996503">
    <property type="protein sequence ID" value="EGW31679.1"/>
    <property type="molecule type" value="Genomic_DNA"/>
</dbReference>
<dbReference type="GO" id="GO:0000785">
    <property type="term" value="C:chromatin"/>
    <property type="evidence" value="ECO:0007669"/>
    <property type="project" value="TreeGrafter"/>
</dbReference>
<keyword evidence="4" id="KW-0862">Zinc</keyword>
<evidence type="ECO:0000256" key="1">
    <source>
        <dbReference type="ARBA" id="ARBA00022723"/>
    </source>
</evidence>
<gene>
    <name evidence="7" type="ORF">SPAPADRAFT_67712</name>
</gene>
<evidence type="ECO:0000259" key="6">
    <source>
        <dbReference type="PROSITE" id="PS50157"/>
    </source>
</evidence>
<protein>
    <recommendedName>
        <fullName evidence="6">C2H2-type domain-containing protein</fullName>
    </recommendedName>
</protein>
<keyword evidence="2" id="KW-0677">Repeat</keyword>
<keyword evidence="1" id="KW-0479">Metal-binding</keyword>
<evidence type="ECO:0000256" key="5">
    <source>
        <dbReference type="PROSITE-ProRule" id="PRU00042"/>
    </source>
</evidence>
<dbReference type="Gene3D" id="3.30.160.60">
    <property type="entry name" value="Classic Zinc Finger"/>
    <property type="match status" value="1"/>
</dbReference>
<dbReference type="RefSeq" id="XP_007376457.1">
    <property type="nucleotide sequence ID" value="XM_007376395.1"/>
</dbReference>
<dbReference type="InterPro" id="IPR036236">
    <property type="entry name" value="Znf_C2H2_sf"/>
</dbReference>